<dbReference type="Proteomes" id="UP000558475">
    <property type="component" value="Unassembled WGS sequence"/>
</dbReference>
<accession>A0A7X6FPQ7</accession>
<dbReference type="EMBL" id="JAAXZB010000001">
    <property type="protein sequence ID" value="NKW09608.1"/>
    <property type="molecule type" value="Genomic_DNA"/>
</dbReference>
<proteinExistence type="predicted"/>
<evidence type="ECO:0000313" key="2">
    <source>
        <dbReference type="Proteomes" id="UP000558475"/>
    </source>
</evidence>
<reference evidence="1 2" key="1">
    <citation type="submission" date="2020-04" db="EMBL/GenBank/DDBJ databases">
        <title>Whole genome sequencing of clinical and environmental type strains of Ochrobactrum.</title>
        <authorList>
            <person name="Dharne M."/>
        </authorList>
    </citation>
    <scope>NUCLEOTIDE SEQUENCE [LARGE SCALE GENOMIC DNA]</scope>
    <source>
        <strain evidence="1 2">DSM 13340</strain>
    </source>
</reference>
<dbReference type="AlphaFoldDB" id="A0A7X6FPQ7"/>
<comment type="caution">
    <text evidence="1">The sequence shown here is derived from an EMBL/GenBank/DDBJ whole genome shotgun (WGS) entry which is preliminary data.</text>
</comment>
<name>A0A7X6FPQ7_9HYPH</name>
<gene>
    <name evidence="1" type="ORF">HGG76_07945</name>
</gene>
<organism evidence="1 2">
    <name type="scientific">Brucella tritici</name>
    <dbReference type="NCBI Taxonomy" id="94626"/>
    <lineage>
        <taxon>Bacteria</taxon>
        <taxon>Pseudomonadati</taxon>
        <taxon>Pseudomonadota</taxon>
        <taxon>Alphaproteobacteria</taxon>
        <taxon>Hyphomicrobiales</taxon>
        <taxon>Brucellaceae</taxon>
        <taxon>Brucella/Ochrobactrum group</taxon>
        <taxon>Brucella</taxon>
    </lineage>
</organism>
<sequence>MADYSAPPVGEYTPSHIDDIPYVWAEGGLTRDINKKTILLVAHTVGKFLFGGERSFIDIIDGLLAAGYNVIAVLPRYNQEYTNAVQKKYVACLLQSIVGGKFL</sequence>
<protein>
    <submittedName>
        <fullName evidence="1">Uncharacterized protein</fullName>
    </submittedName>
</protein>
<evidence type="ECO:0000313" key="1">
    <source>
        <dbReference type="EMBL" id="NKW09608.1"/>
    </source>
</evidence>